<name>A0A0G3MBI0_CHRGL</name>
<dbReference type="RefSeq" id="WP_053329064.1">
    <property type="nucleotide sequence ID" value="NZ_CP009928.1"/>
</dbReference>
<dbReference type="Proteomes" id="UP000035213">
    <property type="component" value="Chromosome"/>
</dbReference>
<gene>
    <name evidence="1" type="ORF">OK18_19245</name>
</gene>
<dbReference type="EMBL" id="CP009928">
    <property type="protein sequence ID" value="AKK74467.1"/>
    <property type="molecule type" value="Genomic_DNA"/>
</dbReference>
<dbReference type="KEGG" id="cgn:OK18_19245"/>
<dbReference type="AlphaFoldDB" id="A0A0G3MBI0"/>
<reference evidence="1 2" key="1">
    <citation type="submission" date="2014-11" db="EMBL/GenBank/DDBJ databases">
        <authorList>
            <person name="Park G.-S."/>
            <person name="Hong S.-J."/>
            <person name="Jung B.K."/>
            <person name="Khan A.R."/>
            <person name="Kwak Y."/>
            <person name="Shin J.-H."/>
        </authorList>
    </citation>
    <scope>NUCLEOTIDE SEQUENCE [LARGE SCALE GENOMIC DNA]</scope>
    <source>
        <strain evidence="1 2">DSM 27622</strain>
    </source>
</reference>
<proteinExistence type="predicted"/>
<organism evidence="1 2">
    <name type="scientific">Chryseobacterium gallinarum</name>
    <dbReference type="NCBI Taxonomy" id="1324352"/>
    <lineage>
        <taxon>Bacteria</taxon>
        <taxon>Pseudomonadati</taxon>
        <taxon>Bacteroidota</taxon>
        <taxon>Flavobacteriia</taxon>
        <taxon>Flavobacteriales</taxon>
        <taxon>Weeksellaceae</taxon>
        <taxon>Chryseobacterium group</taxon>
        <taxon>Chryseobacterium</taxon>
    </lineage>
</organism>
<dbReference type="PATRIC" id="fig|1324352.5.peg.4043"/>
<sequence>MTENEVIEALTELLEASKNYENTTRLVAAKLKSNSNLELLSMKERNPKIKRLINEYEEVYTRINNEI</sequence>
<accession>A0A0G3MBI0</accession>
<dbReference type="STRING" id="1324352.OK18_19245"/>
<evidence type="ECO:0000313" key="2">
    <source>
        <dbReference type="Proteomes" id="UP000035213"/>
    </source>
</evidence>
<evidence type="ECO:0000313" key="1">
    <source>
        <dbReference type="EMBL" id="AKK74467.1"/>
    </source>
</evidence>
<protein>
    <submittedName>
        <fullName evidence="1">Uncharacterized protein</fullName>
    </submittedName>
</protein>